<dbReference type="OrthoDB" id="427960at2759"/>
<dbReference type="SMART" id="SM00343">
    <property type="entry name" value="ZnF_C2HC"/>
    <property type="match status" value="1"/>
</dbReference>
<dbReference type="SUPFAM" id="SSF57756">
    <property type="entry name" value="Retrovirus zinc finger-like domains"/>
    <property type="match status" value="1"/>
</dbReference>
<dbReference type="Pfam" id="PF00098">
    <property type="entry name" value="zf-CCHC"/>
    <property type="match status" value="1"/>
</dbReference>
<dbReference type="GeneID" id="55972118"/>
<evidence type="ECO:0000313" key="4">
    <source>
        <dbReference type="EMBL" id="KAF4124177.1"/>
    </source>
</evidence>
<keyword evidence="1" id="KW-0862">Zinc</keyword>
<accession>A0A9P4YYL1</accession>
<feature type="region of interest" description="Disordered" evidence="2">
    <location>
        <begin position="1"/>
        <end position="230"/>
    </location>
</feature>
<keyword evidence="1" id="KW-0863">Zinc-finger</keyword>
<dbReference type="InterPro" id="IPR036875">
    <property type="entry name" value="Znf_CCHC_sf"/>
</dbReference>
<dbReference type="GO" id="GO:0008270">
    <property type="term" value="F:zinc ion binding"/>
    <property type="evidence" value="ECO:0007669"/>
    <property type="project" value="UniProtKB-KW"/>
</dbReference>
<dbReference type="RefSeq" id="XP_035322829.1">
    <property type="nucleotide sequence ID" value="XM_035467863.1"/>
</dbReference>
<evidence type="ECO:0000256" key="2">
    <source>
        <dbReference type="SAM" id="MobiDB-lite"/>
    </source>
</evidence>
<evidence type="ECO:0000256" key="1">
    <source>
        <dbReference type="PROSITE-ProRule" id="PRU00047"/>
    </source>
</evidence>
<keyword evidence="5" id="KW-1185">Reference proteome</keyword>
<protein>
    <submittedName>
        <fullName evidence="4">Zinc knuckle</fullName>
    </submittedName>
</protein>
<feature type="compositionally biased region" description="Acidic residues" evidence="2">
    <location>
        <begin position="145"/>
        <end position="157"/>
    </location>
</feature>
<reference evidence="4" key="1">
    <citation type="submission" date="2020-03" db="EMBL/GenBank/DDBJ databases">
        <title>Site-based positive gene gene selection in Geosmithia morbida across the United States reveals a broad range of putative effectors and factors for local host and environmental adapation.</title>
        <authorList>
            <person name="Onufrak A."/>
            <person name="Murdoch R.W."/>
            <person name="Gazis R."/>
            <person name="Huff M."/>
            <person name="Staton M."/>
            <person name="Klingeman W."/>
            <person name="Hadziabdic D."/>
        </authorList>
    </citation>
    <scope>NUCLEOTIDE SEQUENCE</scope>
    <source>
        <strain evidence="4">1262</strain>
    </source>
</reference>
<evidence type="ECO:0000313" key="5">
    <source>
        <dbReference type="Proteomes" id="UP000749293"/>
    </source>
</evidence>
<comment type="caution">
    <text evidence="4">The sequence shown here is derived from an EMBL/GenBank/DDBJ whole genome shotgun (WGS) entry which is preliminary data.</text>
</comment>
<feature type="compositionally biased region" description="Basic and acidic residues" evidence="2">
    <location>
        <begin position="158"/>
        <end position="173"/>
    </location>
</feature>
<gene>
    <name evidence="4" type="ORF">GMORB2_5893</name>
</gene>
<dbReference type="EMBL" id="JAANYQ010000005">
    <property type="protein sequence ID" value="KAF4124177.1"/>
    <property type="molecule type" value="Genomic_DNA"/>
</dbReference>
<sequence length="255" mass="27684">MAPETPKGVSSRLLSMKFMQRAAASAASTPGSDSDASSAKKRKLGPDDDKFSANIDQASIQAAIDERESKRQAAIDKHGGNDTHWVLDADWGKKSKQPVKPPRRVVYVGYGGADSSDDEADTIDKPVRTSTKGYAKAKETKTCPEDESGSSDDESEDENRFKRSGREQSEHGRSRSRSGSIKQTAEASKAKEFRDKRKKKDVKLNKLTSISSAGSGNQFGSPNGNKSLNCFNCQKTGHKASDCPNKEFKSSSKRS</sequence>
<dbReference type="GO" id="GO:0003676">
    <property type="term" value="F:nucleic acid binding"/>
    <property type="evidence" value="ECO:0007669"/>
    <property type="project" value="InterPro"/>
</dbReference>
<name>A0A9P4YYL1_9HYPO</name>
<organism evidence="4 5">
    <name type="scientific">Geosmithia morbida</name>
    <dbReference type="NCBI Taxonomy" id="1094350"/>
    <lineage>
        <taxon>Eukaryota</taxon>
        <taxon>Fungi</taxon>
        <taxon>Dikarya</taxon>
        <taxon>Ascomycota</taxon>
        <taxon>Pezizomycotina</taxon>
        <taxon>Sordariomycetes</taxon>
        <taxon>Hypocreomycetidae</taxon>
        <taxon>Hypocreales</taxon>
        <taxon>Bionectriaceae</taxon>
        <taxon>Geosmithia</taxon>
    </lineage>
</organism>
<dbReference type="PROSITE" id="PS50158">
    <property type="entry name" value="ZF_CCHC"/>
    <property type="match status" value="1"/>
</dbReference>
<dbReference type="Proteomes" id="UP000749293">
    <property type="component" value="Unassembled WGS sequence"/>
</dbReference>
<evidence type="ECO:0000259" key="3">
    <source>
        <dbReference type="PROSITE" id="PS50158"/>
    </source>
</evidence>
<proteinExistence type="predicted"/>
<feature type="compositionally biased region" description="Basic and acidic residues" evidence="2">
    <location>
        <begin position="64"/>
        <end position="93"/>
    </location>
</feature>
<keyword evidence="1" id="KW-0479">Metal-binding</keyword>
<feature type="domain" description="CCHC-type" evidence="3">
    <location>
        <begin position="230"/>
        <end position="245"/>
    </location>
</feature>
<feature type="compositionally biased region" description="Basic residues" evidence="2">
    <location>
        <begin position="94"/>
        <end position="103"/>
    </location>
</feature>
<dbReference type="Gene3D" id="4.10.60.10">
    <property type="entry name" value="Zinc finger, CCHC-type"/>
    <property type="match status" value="1"/>
</dbReference>
<dbReference type="AlphaFoldDB" id="A0A9P4YYL1"/>
<dbReference type="InterPro" id="IPR001878">
    <property type="entry name" value="Znf_CCHC"/>
</dbReference>
<feature type="compositionally biased region" description="Polar residues" evidence="2">
    <location>
        <begin position="208"/>
        <end position="230"/>
    </location>
</feature>